<dbReference type="AlphaFoldDB" id="A0A292IHA7"/>
<dbReference type="EMBL" id="HG937516">
    <property type="protein sequence ID" value="CDN40270.1"/>
    <property type="molecule type" value="Genomic_DNA"/>
</dbReference>
<organism evidence="1 2">
    <name type="scientific">Mycoplasma amphoriforme A39</name>
    <dbReference type="NCBI Taxonomy" id="572419"/>
    <lineage>
        <taxon>Bacteria</taxon>
        <taxon>Bacillati</taxon>
        <taxon>Mycoplasmatota</taxon>
        <taxon>Mollicutes</taxon>
        <taxon>Mycoplasmataceae</taxon>
        <taxon>Mycoplasma</taxon>
    </lineage>
</organism>
<name>A0A292IHA7_9MOLU</name>
<protein>
    <submittedName>
        <fullName evidence="1">Uncharacterized protein</fullName>
    </submittedName>
</protein>
<dbReference type="Proteomes" id="UP000261764">
    <property type="component" value="Chromosome I"/>
</dbReference>
<accession>A0A292IHA7</accession>
<evidence type="ECO:0000313" key="2">
    <source>
        <dbReference type="Proteomes" id="UP000261764"/>
    </source>
</evidence>
<proteinExistence type="predicted"/>
<dbReference type="RefSeq" id="WP_343251613.1">
    <property type="nucleotide sequence ID" value="NZ_HG937516.1"/>
</dbReference>
<sequence length="75" mass="9211">MKNIVLSHIDTSWNQHKLEILIKQIYQDFSHLKKNKIAYVQFRVVSSKMEFVKKYLEAIEFHKDYQYFIDNEIDE</sequence>
<keyword evidence="2" id="KW-1185">Reference proteome</keyword>
<gene>
    <name evidence="1" type="ORF">MAMA39_01470</name>
</gene>
<reference evidence="1 2" key="1">
    <citation type="journal article" date="2015" name="Clin. Infect. Dis.">
        <title>Genomic Investigations unmask Mycoplasma amphoriforme, a new respiratory pathogen.</title>
        <authorList>
            <person name="Gillespie S.H."/>
            <person name="Ling C.L."/>
            <person name="Oravcova K."/>
            <person name="Pinheiro M."/>
            <person name="Wells L."/>
            <person name="Bryant J.M."/>
            <person name="McHugh T.D."/>
            <person name="Bebear C."/>
            <person name="Webster D."/>
            <person name="Harris S.R."/>
            <person name="Seth-Smith H.M."/>
            <person name="Thomson N.R."/>
        </authorList>
    </citation>
    <scope>NUCLEOTIDE SEQUENCE [LARGE SCALE GENOMIC DNA]</scope>
    <source>
        <strain evidence="1 2">A39</strain>
    </source>
</reference>
<dbReference type="KEGG" id="mamp:MAMA39_01470"/>
<evidence type="ECO:0000313" key="1">
    <source>
        <dbReference type="EMBL" id="CDN40270.1"/>
    </source>
</evidence>